<dbReference type="Gene3D" id="2.60.40.10">
    <property type="entry name" value="Immunoglobulins"/>
    <property type="match status" value="4"/>
</dbReference>
<evidence type="ECO:0000256" key="2">
    <source>
        <dbReference type="ARBA" id="ARBA00022525"/>
    </source>
</evidence>
<dbReference type="PROSITE" id="PS51092">
    <property type="entry name" value="FN2_2"/>
    <property type="match status" value="1"/>
</dbReference>
<dbReference type="SMART" id="SM00059">
    <property type="entry name" value="FN2"/>
    <property type="match status" value="1"/>
</dbReference>
<dbReference type="SUPFAM" id="SSF49478">
    <property type="entry name" value="Cna protein B-type domain"/>
    <property type="match status" value="3"/>
</dbReference>
<dbReference type="Gene3D" id="3.40.50.2300">
    <property type="match status" value="2"/>
</dbReference>
<protein>
    <recommendedName>
        <fullName evidence="6">Fibronectin type-II domain-containing protein</fullName>
    </recommendedName>
</protein>
<dbReference type="InterPro" id="IPR013806">
    <property type="entry name" value="Kringle-like"/>
</dbReference>
<dbReference type="Gene3D" id="2.10.10.10">
    <property type="entry name" value="Fibronectin, type II, collagen-binding"/>
    <property type="match status" value="1"/>
</dbReference>
<accession>A0A0D3KZH0</accession>
<keyword evidence="8" id="KW-1185">Reference proteome</keyword>
<keyword evidence="5" id="KW-1015">Disulfide bond</keyword>
<dbReference type="InterPro" id="IPR036943">
    <property type="entry name" value="FN_type2_sf"/>
</dbReference>
<dbReference type="InterPro" id="IPR008969">
    <property type="entry name" value="CarboxyPept-like_regulatory"/>
</dbReference>
<dbReference type="SUPFAM" id="SSF57440">
    <property type="entry name" value="Kringle-like"/>
    <property type="match status" value="1"/>
</dbReference>
<dbReference type="SUPFAM" id="SSF49464">
    <property type="entry name" value="Carboxypeptidase regulatory domain-like"/>
    <property type="match status" value="3"/>
</dbReference>
<dbReference type="GeneID" id="17286424"/>
<evidence type="ECO:0000313" key="8">
    <source>
        <dbReference type="Proteomes" id="UP000013827"/>
    </source>
</evidence>
<evidence type="ECO:0000256" key="4">
    <source>
        <dbReference type="ARBA" id="ARBA00022737"/>
    </source>
</evidence>
<evidence type="ECO:0000256" key="3">
    <source>
        <dbReference type="ARBA" id="ARBA00022729"/>
    </source>
</evidence>
<name>A0A0D3KZH0_EMIH1</name>
<keyword evidence="2" id="KW-0964">Secreted</keyword>
<dbReference type="PaxDb" id="2903-EOD41155"/>
<dbReference type="Pfam" id="PF00040">
    <property type="entry name" value="fn2"/>
    <property type="match status" value="1"/>
</dbReference>
<organism evidence="7 8">
    <name type="scientific">Emiliania huxleyi (strain CCMP1516)</name>
    <dbReference type="NCBI Taxonomy" id="280463"/>
    <lineage>
        <taxon>Eukaryota</taxon>
        <taxon>Haptista</taxon>
        <taxon>Haptophyta</taxon>
        <taxon>Prymnesiophyceae</taxon>
        <taxon>Isochrysidales</taxon>
        <taxon>Noelaerhabdaceae</taxon>
        <taxon>Emiliania</taxon>
    </lineage>
</organism>
<dbReference type="InterPro" id="IPR013783">
    <property type="entry name" value="Ig-like_fold"/>
</dbReference>
<proteinExistence type="inferred from homology"/>
<dbReference type="RefSeq" id="XP_005793584.1">
    <property type="nucleotide sequence ID" value="XM_005793527.1"/>
</dbReference>
<dbReference type="PANTHER" id="PTHR36108">
    <property type="entry name" value="COLOSSIN-B-RELATED"/>
    <property type="match status" value="1"/>
</dbReference>
<evidence type="ECO:0000313" key="7">
    <source>
        <dbReference type="EnsemblProtists" id="EOD41155"/>
    </source>
</evidence>
<reference evidence="8" key="1">
    <citation type="journal article" date="2013" name="Nature">
        <title>Pan genome of the phytoplankton Emiliania underpins its global distribution.</title>
        <authorList>
            <person name="Read B.A."/>
            <person name="Kegel J."/>
            <person name="Klute M.J."/>
            <person name="Kuo A."/>
            <person name="Lefebvre S.C."/>
            <person name="Maumus F."/>
            <person name="Mayer C."/>
            <person name="Miller J."/>
            <person name="Monier A."/>
            <person name="Salamov A."/>
            <person name="Young J."/>
            <person name="Aguilar M."/>
            <person name="Claverie J.M."/>
            <person name="Frickenhaus S."/>
            <person name="Gonzalez K."/>
            <person name="Herman E.K."/>
            <person name="Lin Y.C."/>
            <person name="Napier J."/>
            <person name="Ogata H."/>
            <person name="Sarno A.F."/>
            <person name="Shmutz J."/>
            <person name="Schroeder D."/>
            <person name="de Vargas C."/>
            <person name="Verret F."/>
            <person name="von Dassow P."/>
            <person name="Valentin K."/>
            <person name="Van de Peer Y."/>
            <person name="Wheeler G."/>
            <person name="Dacks J.B."/>
            <person name="Delwiche C.F."/>
            <person name="Dyhrman S.T."/>
            <person name="Glockner G."/>
            <person name="John U."/>
            <person name="Richards T."/>
            <person name="Worden A.Z."/>
            <person name="Zhang X."/>
            <person name="Grigoriev I.V."/>
            <person name="Allen A.E."/>
            <person name="Bidle K."/>
            <person name="Borodovsky M."/>
            <person name="Bowler C."/>
            <person name="Brownlee C."/>
            <person name="Cock J.M."/>
            <person name="Elias M."/>
            <person name="Gladyshev V.N."/>
            <person name="Groth M."/>
            <person name="Guda C."/>
            <person name="Hadaegh A."/>
            <person name="Iglesias-Rodriguez M.D."/>
            <person name="Jenkins J."/>
            <person name="Jones B.M."/>
            <person name="Lawson T."/>
            <person name="Leese F."/>
            <person name="Lindquist E."/>
            <person name="Lobanov A."/>
            <person name="Lomsadze A."/>
            <person name="Malik S.B."/>
            <person name="Marsh M.E."/>
            <person name="Mackinder L."/>
            <person name="Mock T."/>
            <person name="Mueller-Roeber B."/>
            <person name="Pagarete A."/>
            <person name="Parker M."/>
            <person name="Probert I."/>
            <person name="Quesneville H."/>
            <person name="Raines C."/>
            <person name="Rensing S.A."/>
            <person name="Riano-Pachon D.M."/>
            <person name="Richier S."/>
            <person name="Rokitta S."/>
            <person name="Shiraiwa Y."/>
            <person name="Soanes D.M."/>
            <person name="van der Giezen M."/>
            <person name="Wahlund T.M."/>
            <person name="Williams B."/>
            <person name="Wilson W."/>
            <person name="Wolfe G."/>
            <person name="Wurch L.L."/>
        </authorList>
    </citation>
    <scope>NUCLEOTIDE SEQUENCE</scope>
</reference>
<dbReference type="InterPro" id="IPR000562">
    <property type="entry name" value="FN_type2_dom"/>
</dbReference>
<evidence type="ECO:0000259" key="6">
    <source>
        <dbReference type="PROSITE" id="PS51092"/>
    </source>
</evidence>
<keyword evidence="4" id="KW-0677">Repeat</keyword>
<dbReference type="HOGENOM" id="CLU_249162_0_0_1"/>
<dbReference type="PANTHER" id="PTHR36108:SF13">
    <property type="entry name" value="COLOSSIN-B-RELATED"/>
    <property type="match status" value="1"/>
</dbReference>
<evidence type="ECO:0000256" key="5">
    <source>
        <dbReference type="ARBA" id="ARBA00023157"/>
    </source>
</evidence>
<feature type="domain" description="Fibronectin type-II" evidence="6">
    <location>
        <begin position="787"/>
        <end position="832"/>
    </location>
</feature>
<keyword evidence="3" id="KW-0732">Signal</keyword>
<evidence type="ECO:0000256" key="1">
    <source>
        <dbReference type="ARBA" id="ARBA00007257"/>
    </source>
</evidence>
<dbReference type="KEGG" id="ehx:EMIHUDRAFT_199375"/>
<comment type="similarity">
    <text evidence="1">Belongs to the serine-aspartate repeat-containing protein (SDr) family.</text>
</comment>
<reference evidence="7" key="2">
    <citation type="submission" date="2024-10" db="UniProtKB">
        <authorList>
            <consortium name="EnsemblProtists"/>
        </authorList>
    </citation>
    <scope>IDENTIFICATION</scope>
</reference>
<dbReference type="Proteomes" id="UP000013827">
    <property type="component" value="Unassembled WGS sequence"/>
</dbReference>
<dbReference type="EnsemblProtists" id="EOD41155">
    <property type="protein sequence ID" value="EOD41155"/>
    <property type="gene ID" value="EMIHUDRAFT_199375"/>
</dbReference>
<sequence length="1491" mass="161101">MALLPQICGTVDLGGSRVCDPNRIKIGGSFTIEICAENRAIQNYQLLHDQNEEYEVPKMDAVLVADSEIQVFIPRDGRFSYGDVVEFTDFRQNANAPSASFEIYDASSETSSPCDAPSFACGTIKLTNAVSLSTTGLTCLGQVVGIARDYPGDFSSTPVETNGFFYAFAKSGRDDLENKDSDQQFTEGLDEYLEGVTVFITNGQVTYTVVTDANGFYSQELPSAGEWTVVIDKRSFALLNMRQTFGAESTIVEVPPGGVGRDLDGFTQPSSLSGTIFMDAGVIGYYDPDIDDEGLEGVTVIITKGDVTYTVTTNADGNYAQEVLPGEWTVTIDTSTLPPGLVQTMGETPTVVSVPYGGVGTDLDGFGYVFENKDSDQLFTEGLDEYLEGVTVVITNGQVTYTVVTDANGFYSQELPSAGEWTVVIDKRSFALLNMRQTLGAESTIVEVPPGGVGRDLDGFTQPSSLSGTIFMDAGVIGYYDPDIDDEGLEGVTVILTKGDVTYTVTTNADGNYAQELLPGEWTVTIDTSTLPPGLVQTMGETPTVVSVPYGGVGTDLDGFTIEHVIYAIVHGYPDSKFWNTWADGAVNAIPPCTTELIFLTMGYQVDKTVQEIQAACQDARTDAIIVTVPYEDPEDVTKMINAINSCAKSSLTFYLTNTDEAWKYGSDNYAPSEYEPIPKVANDWSGYAGSFSYEMGEVCGRFILSNDLDSALEGKSSTSTANAMSFWTTSPLRLTQIPIYQIYLLAREVNNTGIVMRSKGIVDAMGTNRICGPSDEPVTTTGGTADEESLCTFPFEYKGITYSECTKVDNGNIAWCSLDTEYDLRWGNCVCDGSTVGVVSNQNELDTSNFIIALGVDAAQALIDQGISPSFQCGDDQDRTTLPFYGQTPYTQGAAAAMQQYATIIKEEYIPSGLATSASGNGLCAAEAETEPCDFLTHPYTPASCPLRLTTITHAYEDSPFWSRWREASTTAAQDFTHTYVATAYDVSRHVAAIKEACEKQDPSEDAIVVTVPYPKGEGYEEVDQAINDCLNLRPTLPIVTTNTDSYHNPRVLSYVGSENYAIGEVCGRAVFTDDPAVMQGSRPLVLSSSVMTRRAVVYQRQEELLNEGINNRYRAINKTVFDAKAVYGVLRFTTPSDVASYISGLQVGDRDAVIMVLGYDAVVDMRASGVRVDFACGDDMDDTIPHYGQHVWSQGVGSSGQAITAARAEWPNKDSDQQFTEGLDEYLEGVTVFITNGQVTYTVVTDANGFYSQELPSAGEWTVVIDKRSFALLNKPSLRQTLGAESTIVEVPPGGVGRDLDGFTQPSSLSGTIFMDAGFIGYYDSDIDDEGLEGVTVIITKGDVTYTVTTNADGNYAQELLPGEWTVTIDTSTLPPGLVQTMGETPTVVSVPYGGVGTDLDGFTLFDPPSPPPFPPPAAPPPTAPCGEHVSQIEELRVELTRIVQERDLAMAAATTCQREVGVLRIQLQQLQLENFYRVFPTLAPPPPA</sequence>